<name>A0A4R4AEK7_MARGR</name>
<evidence type="ECO:0000256" key="6">
    <source>
        <dbReference type="ARBA" id="ARBA00022692"/>
    </source>
</evidence>
<evidence type="ECO:0000313" key="16">
    <source>
        <dbReference type="Proteomes" id="UP000295247"/>
    </source>
</evidence>
<dbReference type="InterPro" id="IPR050351">
    <property type="entry name" value="BphY/WalK/GraS-like"/>
</dbReference>
<keyword evidence="4" id="KW-0597">Phosphoprotein</keyword>
<evidence type="ECO:0000256" key="8">
    <source>
        <dbReference type="ARBA" id="ARBA00022989"/>
    </source>
</evidence>
<dbReference type="FunFam" id="1.10.287.130:FF:000070">
    <property type="entry name" value="Histidine kinase sensor protein"/>
    <property type="match status" value="1"/>
</dbReference>
<keyword evidence="10" id="KW-0175">Coiled coil</keyword>
<dbReference type="PROSITE" id="PS50839">
    <property type="entry name" value="CHASE"/>
    <property type="match status" value="1"/>
</dbReference>
<evidence type="ECO:0000256" key="7">
    <source>
        <dbReference type="ARBA" id="ARBA00022777"/>
    </source>
</evidence>
<dbReference type="Pfam" id="PF08448">
    <property type="entry name" value="PAS_4"/>
    <property type="match status" value="1"/>
</dbReference>
<dbReference type="InterPro" id="IPR036097">
    <property type="entry name" value="HisK_dim/P_sf"/>
</dbReference>
<dbReference type="SUPFAM" id="SSF55874">
    <property type="entry name" value="ATPase domain of HSP90 chaperone/DNA topoisomerase II/histidine kinase"/>
    <property type="match status" value="1"/>
</dbReference>
<dbReference type="InterPro" id="IPR000014">
    <property type="entry name" value="PAS"/>
</dbReference>
<evidence type="ECO:0000256" key="9">
    <source>
        <dbReference type="ARBA" id="ARBA00023136"/>
    </source>
</evidence>
<protein>
    <recommendedName>
        <fullName evidence="3">histidine kinase</fullName>
        <ecNumber evidence="3">2.7.13.3</ecNumber>
    </recommendedName>
</protein>
<sequence length="667" mass="73865">MESPPPPAPHGAPHRWQHPLAVVLVMAPILATTGLLDHFATAHRQELLRHSVVDRVSALRGRLEGMLQSDLLLTRALSALIASQPDLDQTAFTEIVTDLTKHQQLLRNVAAAPDLVVRMIHPLNGNEAALGLDYRNHPQQRFAALQAIESGQTVVDGPLPLIQGGVGLIARTPVFVATAQGPGTWGVVSAVIDVERLYRVSGLTAANTELRLGLRARHEHIAPPRMVFGDPEVFRLAPVTATVALPGVTWELAAIPTEGWHSSSWPSWLIRLGGIITALVTGGLLHLLLNSRQRRANSEAQLRALLDNLPDLVWLKDPHGVYLICNPRFESFFGAPEHEIVGRTDADFVAPEQARFFREKDQAALAAGRARRNDEWITFASDGHQELAETIKTPVYDGAGRLTGVLGIARNITERQRQQDEIRRLNAELESRVATRTEELAALNRELETFTYSVSHDLKAPLRGIDGYSQLLLEQHGAELSPEAATFIANIRRGVEQMRALIDDLLTYSRMERQVLTGRRVELGGVIEMVLAERHALIVERDIELEVDVSELTVRADPDGLQIILRNLVDNAIKFSRDATPRPRIRILARDQGRRVVMAISDNGIGFDMRFHDRLFEVFQRLHRAEDYPGTGVGLGIVHKAAQRMGARVWAESAPGHGATFYLELSR</sequence>
<keyword evidence="7" id="KW-0418">Kinase</keyword>
<dbReference type="Pfam" id="PF03924">
    <property type="entry name" value="CHASE"/>
    <property type="match status" value="1"/>
</dbReference>
<dbReference type="InterPro" id="IPR000700">
    <property type="entry name" value="PAS-assoc_C"/>
</dbReference>
<dbReference type="Proteomes" id="UP000295247">
    <property type="component" value="Unassembled WGS sequence"/>
</dbReference>
<evidence type="ECO:0000313" key="15">
    <source>
        <dbReference type="EMBL" id="TCW37149.1"/>
    </source>
</evidence>
<dbReference type="PROSITE" id="PS50113">
    <property type="entry name" value="PAC"/>
    <property type="match status" value="1"/>
</dbReference>
<dbReference type="InterPro" id="IPR013656">
    <property type="entry name" value="PAS_4"/>
</dbReference>
<comment type="catalytic activity">
    <reaction evidence="1">
        <text>ATP + protein L-histidine = ADP + protein N-phospho-L-histidine.</text>
        <dbReference type="EC" id="2.7.13.3"/>
    </reaction>
</comment>
<proteinExistence type="predicted"/>
<feature type="domain" description="PAS" evidence="12">
    <location>
        <begin position="298"/>
        <end position="368"/>
    </location>
</feature>
<dbReference type="InterPro" id="IPR042240">
    <property type="entry name" value="CHASE_sf"/>
</dbReference>
<evidence type="ECO:0000256" key="2">
    <source>
        <dbReference type="ARBA" id="ARBA00004370"/>
    </source>
</evidence>
<dbReference type="Gene3D" id="1.10.287.130">
    <property type="match status" value="1"/>
</dbReference>
<dbReference type="EMBL" id="SMDC01000003">
    <property type="protein sequence ID" value="TCW37149.1"/>
    <property type="molecule type" value="Genomic_DNA"/>
</dbReference>
<dbReference type="Gene3D" id="3.30.565.10">
    <property type="entry name" value="Histidine kinase-like ATPase, C-terminal domain"/>
    <property type="match status" value="1"/>
</dbReference>
<dbReference type="SMART" id="SM00091">
    <property type="entry name" value="PAS"/>
    <property type="match status" value="1"/>
</dbReference>
<dbReference type="SMART" id="SM00388">
    <property type="entry name" value="HisKA"/>
    <property type="match status" value="1"/>
</dbReference>
<reference evidence="15 16" key="1">
    <citation type="submission" date="2019-03" db="EMBL/GenBank/DDBJ databases">
        <title>Genomic Encyclopedia of Type Strains, Phase IV (KMG-IV): sequencing the most valuable type-strain genomes for metagenomic binning, comparative biology and taxonomic classification.</title>
        <authorList>
            <person name="Goeker M."/>
        </authorList>
    </citation>
    <scope>NUCLEOTIDE SEQUENCE [LARGE SCALE GENOMIC DNA]</scope>
    <source>
        <strain evidence="15 16">DSM 203</strain>
    </source>
</reference>
<dbReference type="GO" id="GO:0030295">
    <property type="term" value="F:protein kinase activator activity"/>
    <property type="evidence" value="ECO:0007669"/>
    <property type="project" value="TreeGrafter"/>
</dbReference>
<dbReference type="InterPro" id="IPR003661">
    <property type="entry name" value="HisK_dim/P_dom"/>
</dbReference>
<dbReference type="SUPFAM" id="SSF47384">
    <property type="entry name" value="Homodimeric domain of signal transducing histidine kinase"/>
    <property type="match status" value="1"/>
</dbReference>
<dbReference type="Pfam" id="PF02518">
    <property type="entry name" value="HATPase_c"/>
    <property type="match status" value="1"/>
</dbReference>
<dbReference type="SMART" id="SM00387">
    <property type="entry name" value="HATPase_c"/>
    <property type="match status" value="1"/>
</dbReference>
<evidence type="ECO:0000259" key="13">
    <source>
        <dbReference type="PROSITE" id="PS50113"/>
    </source>
</evidence>
<dbReference type="PANTHER" id="PTHR42878">
    <property type="entry name" value="TWO-COMPONENT HISTIDINE KINASE"/>
    <property type="match status" value="1"/>
</dbReference>
<evidence type="ECO:0000256" key="3">
    <source>
        <dbReference type="ARBA" id="ARBA00012438"/>
    </source>
</evidence>
<keyword evidence="8" id="KW-1133">Transmembrane helix</keyword>
<feature type="coiled-coil region" evidence="10">
    <location>
        <begin position="408"/>
        <end position="446"/>
    </location>
</feature>
<evidence type="ECO:0000256" key="5">
    <source>
        <dbReference type="ARBA" id="ARBA00022679"/>
    </source>
</evidence>
<evidence type="ECO:0000259" key="14">
    <source>
        <dbReference type="PROSITE" id="PS50839"/>
    </source>
</evidence>
<dbReference type="SMART" id="SM01079">
    <property type="entry name" value="CHASE"/>
    <property type="match status" value="1"/>
</dbReference>
<dbReference type="PRINTS" id="PR00344">
    <property type="entry name" value="BCTRLSENSOR"/>
</dbReference>
<dbReference type="InterPro" id="IPR035965">
    <property type="entry name" value="PAS-like_dom_sf"/>
</dbReference>
<comment type="subcellular location">
    <subcellularLocation>
        <location evidence="2">Membrane</location>
    </subcellularLocation>
</comment>
<dbReference type="NCBIfam" id="TIGR00229">
    <property type="entry name" value="sensory_box"/>
    <property type="match status" value="1"/>
</dbReference>
<dbReference type="AlphaFoldDB" id="A0A4R4AEK7"/>
<dbReference type="InterPro" id="IPR006189">
    <property type="entry name" value="CHASE_dom"/>
</dbReference>
<evidence type="ECO:0000256" key="4">
    <source>
        <dbReference type="ARBA" id="ARBA00022553"/>
    </source>
</evidence>
<feature type="domain" description="PAC" evidence="13">
    <location>
        <begin position="372"/>
        <end position="424"/>
    </location>
</feature>
<dbReference type="GO" id="GO:0005886">
    <property type="term" value="C:plasma membrane"/>
    <property type="evidence" value="ECO:0007669"/>
    <property type="project" value="UniProtKB-ARBA"/>
</dbReference>
<dbReference type="GO" id="GO:0000155">
    <property type="term" value="F:phosphorelay sensor kinase activity"/>
    <property type="evidence" value="ECO:0007669"/>
    <property type="project" value="InterPro"/>
</dbReference>
<dbReference type="InterPro" id="IPR003594">
    <property type="entry name" value="HATPase_dom"/>
</dbReference>
<evidence type="ECO:0000259" key="12">
    <source>
        <dbReference type="PROSITE" id="PS50112"/>
    </source>
</evidence>
<accession>A0A4R4AEK7</accession>
<feature type="domain" description="Histidine kinase" evidence="11">
    <location>
        <begin position="453"/>
        <end position="667"/>
    </location>
</feature>
<evidence type="ECO:0000256" key="1">
    <source>
        <dbReference type="ARBA" id="ARBA00000085"/>
    </source>
</evidence>
<comment type="caution">
    <text evidence="15">The sequence shown here is derived from an EMBL/GenBank/DDBJ whole genome shotgun (WGS) entry which is preliminary data.</text>
</comment>
<dbReference type="EC" id="2.7.13.3" evidence="3"/>
<dbReference type="Gene3D" id="3.30.450.350">
    <property type="entry name" value="CHASE domain"/>
    <property type="match status" value="1"/>
</dbReference>
<dbReference type="Gene3D" id="3.30.450.20">
    <property type="entry name" value="PAS domain"/>
    <property type="match status" value="1"/>
</dbReference>
<feature type="domain" description="CHASE" evidence="14">
    <location>
        <begin position="113"/>
        <end position="198"/>
    </location>
</feature>
<dbReference type="SUPFAM" id="SSF55785">
    <property type="entry name" value="PYP-like sensor domain (PAS domain)"/>
    <property type="match status" value="1"/>
</dbReference>
<evidence type="ECO:0000256" key="10">
    <source>
        <dbReference type="SAM" id="Coils"/>
    </source>
</evidence>
<organism evidence="15 16">
    <name type="scientific">Marichromatium gracile</name>
    <name type="common">Chromatium gracile</name>
    <dbReference type="NCBI Taxonomy" id="1048"/>
    <lineage>
        <taxon>Bacteria</taxon>
        <taxon>Pseudomonadati</taxon>
        <taxon>Pseudomonadota</taxon>
        <taxon>Gammaproteobacteria</taxon>
        <taxon>Chromatiales</taxon>
        <taxon>Chromatiaceae</taxon>
        <taxon>Marichromatium</taxon>
    </lineage>
</organism>
<dbReference type="Pfam" id="PF00512">
    <property type="entry name" value="HisKA"/>
    <property type="match status" value="1"/>
</dbReference>
<dbReference type="GO" id="GO:0000156">
    <property type="term" value="F:phosphorelay response regulator activity"/>
    <property type="evidence" value="ECO:0007669"/>
    <property type="project" value="TreeGrafter"/>
</dbReference>
<dbReference type="PROSITE" id="PS50109">
    <property type="entry name" value="HIS_KIN"/>
    <property type="match status" value="1"/>
</dbReference>
<keyword evidence="9" id="KW-0472">Membrane</keyword>
<dbReference type="CDD" id="cd00082">
    <property type="entry name" value="HisKA"/>
    <property type="match status" value="1"/>
</dbReference>
<dbReference type="PROSITE" id="PS50112">
    <property type="entry name" value="PAS"/>
    <property type="match status" value="1"/>
</dbReference>
<dbReference type="GO" id="GO:0007234">
    <property type="term" value="P:osmosensory signaling via phosphorelay pathway"/>
    <property type="evidence" value="ECO:0007669"/>
    <property type="project" value="TreeGrafter"/>
</dbReference>
<gene>
    <name evidence="15" type="ORF">EDC29_103348</name>
</gene>
<dbReference type="PANTHER" id="PTHR42878:SF15">
    <property type="entry name" value="BACTERIOPHYTOCHROME"/>
    <property type="match status" value="1"/>
</dbReference>
<dbReference type="CDD" id="cd00130">
    <property type="entry name" value="PAS"/>
    <property type="match status" value="1"/>
</dbReference>
<evidence type="ECO:0000259" key="11">
    <source>
        <dbReference type="PROSITE" id="PS50109"/>
    </source>
</evidence>
<keyword evidence="5" id="KW-0808">Transferase</keyword>
<dbReference type="FunFam" id="3.30.565.10:FF:000006">
    <property type="entry name" value="Sensor histidine kinase WalK"/>
    <property type="match status" value="1"/>
</dbReference>
<keyword evidence="6" id="KW-0812">Transmembrane</keyword>
<dbReference type="InterPro" id="IPR036890">
    <property type="entry name" value="HATPase_C_sf"/>
</dbReference>
<dbReference type="InterPro" id="IPR004358">
    <property type="entry name" value="Sig_transdc_His_kin-like_C"/>
</dbReference>
<dbReference type="InterPro" id="IPR005467">
    <property type="entry name" value="His_kinase_dom"/>
</dbReference>